<dbReference type="GO" id="GO:0003677">
    <property type="term" value="F:DNA binding"/>
    <property type="evidence" value="ECO:0007669"/>
    <property type="project" value="InterPro"/>
</dbReference>
<name>A0A0N0RTG1_ESCWE</name>
<dbReference type="PROSITE" id="PS00463">
    <property type="entry name" value="ZN2_CY6_FUNGAL_1"/>
    <property type="match status" value="1"/>
</dbReference>
<dbReference type="PANTHER" id="PTHR47431:SF1">
    <property type="entry name" value="ZN(II)2CYS6 TRANSCRIPTION FACTOR (EUROFUNG)"/>
    <property type="match status" value="1"/>
</dbReference>
<evidence type="ECO:0000256" key="2">
    <source>
        <dbReference type="ARBA" id="ARBA00023242"/>
    </source>
</evidence>
<feature type="region of interest" description="Disordered" evidence="3">
    <location>
        <begin position="1"/>
        <end position="29"/>
    </location>
</feature>
<dbReference type="STRING" id="150374.A0A0N0RTG1"/>
<dbReference type="GO" id="GO:0000981">
    <property type="term" value="F:DNA-binding transcription factor activity, RNA polymerase II-specific"/>
    <property type="evidence" value="ECO:0007669"/>
    <property type="project" value="InterPro"/>
</dbReference>
<dbReference type="GO" id="GO:0008270">
    <property type="term" value="F:zinc ion binding"/>
    <property type="evidence" value="ECO:0007669"/>
    <property type="project" value="InterPro"/>
</dbReference>
<dbReference type="Gene3D" id="4.10.240.10">
    <property type="entry name" value="Zn(2)-C6 fungal-type DNA-binding domain"/>
    <property type="match status" value="1"/>
</dbReference>
<feature type="compositionally biased region" description="Basic and acidic residues" evidence="3">
    <location>
        <begin position="17"/>
        <end position="29"/>
    </location>
</feature>
<reference evidence="5 6" key="1">
    <citation type="submission" date="2015-07" db="EMBL/GenBank/DDBJ databases">
        <title>The genome of the fungus Escovopsis weberi, a specialized disease agent of ant agriculture.</title>
        <authorList>
            <person name="de Man T.J."/>
            <person name="Stajich J.E."/>
            <person name="Kubicek C.P."/>
            <person name="Chenthamara K."/>
            <person name="Atanasova L."/>
            <person name="Druzhinina I.S."/>
            <person name="Birnbaum S."/>
            <person name="Barribeau S.M."/>
            <person name="Teiling C."/>
            <person name="Suen G."/>
            <person name="Currie C."/>
            <person name="Gerardo N.M."/>
        </authorList>
    </citation>
    <scope>NUCLEOTIDE SEQUENCE [LARGE SCALE GENOMIC DNA]</scope>
</reference>
<dbReference type="EMBL" id="LGSR01000020">
    <property type="protein sequence ID" value="KOS19453.1"/>
    <property type="molecule type" value="Genomic_DNA"/>
</dbReference>
<keyword evidence="2" id="KW-0539">Nucleus</keyword>
<dbReference type="PROSITE" id="PS50048">
    <property type="entry name" value="ZN2_CY6_FUNGAL_2"/>
    <property type="match status" value="1"/>
</dbReference>
<sequence>MVVQSNGAVEDDGLNPNHEDPHHSIGDLPRQDADARLRESAVPAACLACRNKHLKCDGQSPCSRCINSNFECIYIASRRGYRGPRRGTAQNPNKRHATSPPEVGEDCPVMVAAGMSGTLPSNASIVPSVSSTPLSMSAYSPPNMMNAQSPLSYHGPTAPTQSQLYRSFCSVTSNDIAFHAENRAPQNPAPTLSERCINSFYQHFHSSHPFVLPKEHLLRLAKERPLEHLLATMRWVGSIFINLDSEHPRQNARQALCDDAYRQVFDPRQALYDDACRQVFDPRQTRDGFLVQAMMLLIVALDGNCQNTRSAEILGQTEALALEICLYTKQFATMHGMNNPVLEESWRRTWWDLFIIDGMIAGVHRVTNFLLFDVQATAALPCEEYQYLSGNIPTPPSLEDLENKEFSGDDQQFSSFAYRILCGRNLGKFMRTPTIWGPEDENLARIEALLTNWRLHLPEAKRDALQRDGRPDEMMFQAHMMMHATSILLHQPHSQLDSSPTKSVTSCAPYQIVPAGDLFNAHTKHTIASAAGISKLITHRVDLTAHTHFFTCCVTLSSIVHLNTWALFFVPHDDDNLRQQLSLNIGALHKLSQVWGAASRARGQVQGVAQEIYQIKKQQQRDPDYWLGFTEEQAMSSLATDDEILRTFIESEPHHSLTE</sequence>
<accession>A0A0N0RTG1</accession>
<gene>
    <name evidence="5" type="ORF">ESCO_001253</name>
</gene>
<dbReference type="Pfam" id="PF00172">
    <property type="entry name" value="Zn_clus"/>
    <property type="match status" value="1"/>
</dbReference>
<dbReference type="InterPro" id="IPR007219">
    <property type="entry name" value="XnlR_reg_dom"/>
</dbReference>
<dbReference type="AlphaFoldDB" id="A0A0N0RTG1"/>
<evidence type="ECO:0000256" key="3">
    <source>
        <dbReference type="SAM" id="MobiDB-lite"/>
    </source>
</evidence>
<dbReference type="PANTHER" id="PTHR47431">
    <property type="entry name" value="ZN(II)2CYS6 TRANSCRIPTION FACTOR (EUROFUNG)-RELATED"/>
    <property type="match status" value="1"/>
</dbReference>
<dbReference type="SUPFAM" id="SSF57701">
    <property type="entry name" value="Zn2/Cys6 DNA-binding domain"/>
    <property type="match status" value="1"/>
</dbReference>
<dbReference type="Pfam" id="PF04082">
    <property type="entry name" value="Fungal_trans"/>
    <property type="match status" value="1"/>
</dbReference>
<evidence type="ECO:0000313" key="6">
    <source>
        <dbReference type="Proteomes" id="UP000053831"/>
    </source>
</evidence>
<dbReference type="GO" id="GO:0006351">
    <property type="term" value="P:DNA-templated transcription"/>
    <property type="evidence" value="ECO:0007669"/>
    <property type="project" value="InterPro"/>
</dbReference>
<evidence type="ECO:0000313" key="5">
    <source>
        <dbReference type="EMBL" id="KOS19453.1"/>
    </source>
</evidence>
<feature type="region of interest" description="Disordered" evidence="3">
    <location>
        <begin position="83"/>
        <end position="105"/>
    </location>
</feature>
<dbReference type="CDD" id="cd00067">
    <property type="entry name" value="GAL4"/>
    <property type="match status" value="1"/>
</dbReference>
<feature type="domain" description="Zn(2)-C6 fungal-type" evidence="4">
    <location>
        <begin position="45"/>
        <end position="74"/>
    </location>
</feature>
<dbReference type="CDD" id="cd12148">
    <property type="entry name" value="fungal_TF_MHR"/>
    <property type="match status" value="1"/>
</dbReference>
<keyword evidence="1" id="KW-0479">Metal-binding</keyword>
<keyword evidence="6" id="KW-1185">Reference proteome</keyword>
<dbReference type="InterPro" id="IPR001138">
    <property type="entry name" value="Zn2Cys6_DnaBD"/>
</dbReference>
<dbReference type="InterPro" id="IPR036864">
    <property type="entry name" value="Zn2-C6_fun-type_DNA-bd_sf"/>
</dbReference>
<evidence type="ECO:0000256" key="1">
    <source>
        <dbReference type="ARBA" id="ARBA00022723"/>
    </source>
</evidence>
<dbReference type="Proteomes" id="UP000053831">
    <property type="component" value="Unassembled WGS sequence"/>
</dbReference>
<comment type="caution">
    <text evidence="5">The sequence shown here is derived from an EMBL/GenBank/DDBJ whole genome shotgun (WGS) entry which is preliminary data.</text>
</comment>
<evidence type="ECO:0000259" key="4">
    <source>
        <dbReference type="PROSITE" id="PS50048"/>
    </source>
</evidence>
<protein>
    <submittedName>
        <fullName evidence="5">Maltose fermentation regulatory protein MAL33</fullName>
    </submittedName>
</protein>
<proteinExistence type="predicted"/>
<dbReference type="OrthoDB" id="5367487at2759"/>
<dbReference type="SMART" id="SM00066">
    <property type="entry name" value="GAL4"/>
    <property type="match status" value="1"/>
</dbReference>
<organism evidence="5 6">
    <name type="scientific">Escovopsis weberi</name>
    <dbReference type="NCBI Taxonomy" id="150374"/>
    <lineage>
        <taxon>Eukaryota</taxon>
        <taxon>Fungi</taxon>
        <taxon>Dikarya</taxon>
        <taxon>Ascomycota</taxon>
        <taxon>Pezizomycotina</taxon>
        <taxon>Sordariomycetes</taxon>
        <taxon>Hypocreomycetidae</taxon>
        <taxon>Hypocreales</taxon>
        <taxon>Hypocreaceae</taxon>
        <taxon>Escovopsis</taxon>
    </lineage>
</organism>